<dbReference type="Gene3D" id="2.60.40.10">
    <property type="entry name" value="Immunoglobulins"/>
    <property type="match status" value="1"/>
</dbReference>
<proteinExistence type="predicted"/>
<protein>
    <submittedName>
        <fullName evidence="3">SNF1-related protein kinase regulatory subunit beta-2</fullName>
    </submittedName>
</protein>
<feature type="compositionally biased region" description="Basic and acidic residues" evidence="1">
    <location>
        <begin position="1"/>
        <end position="11"/>
    </location>
</feature>
<accession>A0A438IE95</accession>
<sequence>MGNVSTRKDGVEECEDFDQSMESSAGGTHGTGNPHGGRDGEGPSGIKKFEECQQYMDSAHGEMEKATLESRSGKKAISVWTFHSMGFMVCIHSQLVCSVLMFVMGNVGGGINGEGHSGIKKFQGCEQYVEFRRGASPTSVCLAPSHNLGPSLTAIMLPPQPLMVPSQRPVRSVQIHGRALVGNTTENEGMLHGRWVTIQIRWSYGGKQVAVEGSWDDWKSKELLAGSGKEFSITKVLPLGIYHFRFIVDGQWRNTPELPLVYDNTGYAYNVLDLKVNLCFSF</sequence>
<dbReference type="PANTHER" id="PTHR46316">
    <property type="entry name" value="SNF1-RELATED PROTEIN KINASE REGULATORY SUBUNIT BETA-1"/>
    <property type="match status" value="1"/>
</dbReference>
<dbReference type="GO" id="GO:0009507">
    <property type="term" value="C:chloroplast"/>
    <property type="evidence" value="ECO:0007669"/>
    <property type="project" value="UniProtKB-ARBA"/>
</dbReference>
<dbReference type="Proteomes" id="UP000288805">
    <property type="component" value="Unassembled WGS sequence"/>
</dbReference>
<comment type="caution">
    <text evidence="3">The sequence shown here is derived from an EMBL/GenBank/DDBJ whole genome shotgun (WGS) entry which is preliminary data.</text>
</comment>
<evidence type="ECO:0000313" key="3">
    <source>
        <dbReference type="EMBL" id="RVW95075.1"/>
    </source>
</evidence>
<evidence type="ECO:0000313" key="4">
    <source>
        <dbReference type="Proteomes" id="UP000288805"/>
    </source>
</evidence>
<dbReference type="SUPFAM" id="SSF81296">
    <property type="entry name" value="E set domains"/>
    <property type="match status" value="1"/>
</dbReference>
<feature type="domain" description="AMP-activated protein kinase glycogen-binding" evidence="2">
    <location>
        <begin position="197"/>
        <end position="275"/>
    </location>
</feature>
<dbReference type="InterPro" id="IPR013783">
    <property type="entry name" value="Ig-like_fold"/>
</dbReference>
<evidence type="ECO:0000256" key="1">
    <source>
        <dbReference type="SAM" id="MobiDB-lite"/>
    </source>
</evidence>
<organism evidence="3 4">
    <name type="scientific">Vitis vinifera</name>
    <name type="common">Grape</name>
    <dbReference type="NCBI Taxonomy" id="29760"/>
    <lineage>
        <taxon>Eukaryota</taxon>
        <taxon>Viridiplantae</taxon>
        <taxon>Streptophyta</taxon>
        <taxon>Embryophyta</taxon>
        <taxon>Tracheophyta</taxon>
        <taxon>Spermatophyta</taxon>
        <taxon>Magnoliopsida</taxon>
        <taxon>eudicotyledons</taxon>
        <taxon>Gunneridae</taxon>
        <taxon>Pentapetalae</taxon>
        <taxon>rosids</taxon>
        <taxon>Vitales</taxon>
        <taxon>Vitaceae</taxon>
        <taxon>Viteae</taxon>
        <taxon>Vitis</taxon>
    </lineage>
</organism>
<gene>
    <name evidence="3" type="primary">KINB2_0</name>
    <name evidence="3" type="ORF">CK203_025662</name>
</gene>
<dbReference type="Pfam" id="PF16561">
    <property type="entry name" value="AMPK1_CBM"/>
    <property type="match status" value="1"/>
</dbReference>
<dbReference type="AlphaFoldDB" id="A0A438IE95"/>
<dbReference type="EMBL" id="QGNW01000116">
    <property type="protein sequence ID" value="RVW95075.1"/>
    <property type="molecule type" value="Genomic_DNA"/>
</dbReference>
<dbReference type="PANTHER" id="PTHR46316:SF2">
    <property type="entry name" value="SNF1-RELATED PROTEIN KINASE REGULATORY SUBUNIT BETA-2"/>
    <property type="match status" value="1"/>
</dbReference>
<dbReference type="InterPro" id="IPR014756">
    <property type="entry name" value="Ig_E-set"/>
</dbReference>
<reference evidence="3 4" key="1">
    <citation type="journal article" date="2018" name="PLoS Genet.">
        <title>Population sequencing reveals clonal diversity and ancestral inbreeding in the grapevine cultivar Chardonnay.</title>
        <authorList>
            <person name="Roach M.J."/>
            <person name="Johnson D.L."/>
            <person name="Bohlmann J."/>
            <person name="van Vuuren H.J."/>
            <person name="Jones S.J."/>
            <person name="Pretorius I.S."/>
            <person name="Schmidt S.A."/>
            <person name="Borneman A.R."/>
        </authorList>
    </citation>
    <scope>NUCLEOTIDE SEQUENCE [LARGE SCALE GENOMIC DNA]</scope>
    <source>
        <strain evidence="4">cv. Chardonnay</strain>
        <tissue evidence="3">Leaf</tissue>
    </source>
</reference>
<dbReference type="InterPro" id="IPR032640">
    <property type="entry name" value="AMPK1_CBM"/>
</dbReference>
<name>A0A438IE95_VITVI</name>
<evidence type="ECO:0000259" key="2">
    <source>
        <dbReference type="Pfam" id="PF16561"/>
    </source>
</evidence>
<dbReference type="InterPro" id="IPR043554">
    <property type="entry name" value="KINB"/>
</dbReference>
<feature type="compositionally biased region" description="Basic and acidic residues" evidence="1">
    <location>
        <begin position="36"/>
        <end position="46"/>
    </location>
</feature>
<feature type="region of interest" description="Disordered" evidence="1">
    <location>
        <begin position="1"/>
        <end position="46"/>
    </location>
</feature>
<dbReference type="CDD" id="cd02859">
    <property type="entry name" value="E_set_AMPKbeta_like_N"/>
    <property type="match status" value="1"/>
</dbReference>